<reference evidence="1" key="1">
    <citation type="submission" date="2019-05" db="EMBL/GenBank/DDBJ databases">
        <title>Whole genome sequencing of Pseudanabaena catenata USMAC16.</title>
        <authorList>
            <person name="Khan Z."/>
            <person name="Omar W.M."/>
            <person name="Convey P."/>
            <person name="Merican F."/>
            <person name="Najimudin N."/>
        </authorList>
    </citation>
    <scope>NUCLEOTIDE SEQUENCE</scope>
    <source>
        <strain evidence="1">USMAC16</strain>
    </source>
</reference>
<gene>
    <name evidence="1" type="ORF">FEV09_21590</name>
</gene>
<evidence type="ECO:0000313" key="1">
    <source>
        <dbReference type="EMBL" id="MDG3497137.1"/>
    </source>
</evidence>
<evidence type="ECO:0000313" key="2">
    <source>
        <dbReference type="Proteomes" id="UP001152872"/>
    </source>
</evidence>
<dbReference type="Proteomes" id="UP001152872">
    <property type="component" value="Unassembled WGS sequence"/>
</dbReference>
<protein>
    <submittedName>
        <fullName evidence="1">Uncharacterized protein</fullName>
    </submittedName>
</protein>
<dbReference type="EMBL" id="VBTY01000287">
    <property type="protein sequence ID" value="MDG3497137.1"/>
    <property type="molecule type" value="Genomic_DNA"/>
</dbReference>
<dbReference type="RefSeq" id="WP_277909287.1">
    <property type="nucleotide sequence ID" value="NZ_VBTY01000287.1"/>
</dbReference>
<dbReference type="AlphaFoldDB" id="A0A9X4MDI7"/>
<name>A0A9X4MDI7_9CYAN</name>
<comment type="caution">
    <text evidence="1">The sequence shown here is derived from an EMBL/GenBank/DDBJ whole genome shotgun (WGS) entry which is preliminary data.</text>
</comment>
<keyword evidence="2" id="KW-1185">Reference proteome</keyword>
<organism evidence="1 2">
    <name type="scientific">Pseudanabaena catenata USMAC16</name>
    <dbReference type="NCBI Taxonomy" id="1855837"/>
    <lineage>
        <taxon>Bacteria</taxon>
        <taxon>Bacillati</taxon>
        <taxon>Cyanobacteriota</taxon>
        <taxon>Cyanophyceae</taxon>
        <taxon>Pseudanabaenales</taxon>
        <taxon>Pseudanabaenaceae</taxon>
        <taxon>Pseudanabaena</taxon>
    </lineage>
</organism>
<proteinExistence type="predicted"/>
<sequence>MLRYLAILNELWDVTSLSHRDVMLESQMPKDHGLFFGCPYS</sequence>
<accession>A0A9X4MDI7</accession>